<feature type="region of interest" description="Disordered" evidence="7">
    <location>
        <begin position="1"/>
        <end position="46"/>
    </location>
</feature>
<feature type="compositionally biased region" description="Basic and acidic residues" evidence="7">
    <location>
        <begin position="382"/>
        <end position="391"/>
    </location>
</feature>
<dbReference type="EMBL" id="PUHW01000263">
    <property type="protein sequence ID" value="KAG0687424.1"/>
    <property type="molecule type" value="Genomic_DNA"/>
</dbReference>
<evidence type="ECO:0000256" key="6">
    <source>
        <dbReference type="ARBA" id="ARBA00024695"/>
    </source>
</evidence>
<dbReference type="PANTHER" id="PTHR23183:SF0">
    <property type="entry name" value="NUCLEOLAR PROTEIN 14"/>
    <property type="match status" value="1"/>
</dbReference>
<gene>
    <name evidence="8" type="primary">NOP14</name>
    <name evidence="8" type="ORF">C6P40_002366</name>
</gene>
<evidence type="ECO:0000256" key="3">
    <source>
        <dbReference type="ARBA" id="ARBA00022517"/>
    </source>
</evidence>
<feature type="compositionally biased region" description="Acidic residues" evidence="7">
    <location>
        <begin position="147"/>
        <end position="160"/>
    </location>
</feature>
<feature type="region of interest" description="Disordered" evidence="7">
    <location>
        <begin position="81"/>
        <end position="211"/>
    </location>
</feature>
<feature type="compositionally biased region" description="Basic and acidic residues" evidence="7">
    <location>
        <begin position="122"/>
        <end position="137"/>
    </location>
</feature>
<feature type="compositionally biased region" description="Basic and acidic residues" evidence="7">
    <location>
        <begin position="87"/>
        <end position="101"/>
    </location>
</feature>
<name>A0A9P7BF88_9ASCO</name>
<comment type="function">
    <text evidence="6">Involved in nucleolar processing of pre-18S ribosomal RNA. Has a role in the nuclear export of 40S pre-ribosomal subunit to the cytoplasm.</text>
</comment>
<keyword evidence="9" id="KW-1185">Reference proteome</keyword>
<evidence type="ECO:0000256" key="5">
    <source>
        <dbReference type="ARBA" id="ARBA00023242"/>
    </source>
</evidence>
<dbReference type="GO" id="GO:0030692">
    <property type="term" value="C:Noc4p-Nop14p complex"/>
    <property type="evidence" value="ECO:0007669"/>
    <property type="project" value="TreeGrafter"/>
</dbReference>
<dbReference type="Pfam" id="PF04147">
    <property type="entry name" value="Nop14"/>
    <property type="match status" value="1"/>
</dbReference>
<comment type="subcellular location">
    <subcellularLocation>
        <location evidence="1">Nucleus</location>
        <location evidence="1">Nucleolus</location>
    </subcellularLocation>
</comment>
<evidence type="ECO:0000256" key="7">
    <source>
        <dbReference type="SAM" id="MobiDB-lite"/>
    </source>
</evidence>
<dbReference type="InterPro" id="IPR007276">
    <property type="entry name" value="Nop14"/>
</dbReference>
<dbReference type="GO" id="GO:0030490">
    <property type="term" value="P:maturation of SSU-rRNA"/>
    <property type="evidence" value="ECO:0007669"/>
    <property type="project" value="TreeGrafter"/>
</dbReference>
<evidence type="ECO:0000256" key="1">
    <source>
        <dbReference type="ARBA" id="ARBA00004604"/>
    </source>
</evidence>
<keyword evidence="3" id="KW-0690">Ribosome biogenesis</keyword>
<sequence length="861" mass="99427">MAGGAQLKKLRESLQNAGFTGQSNFSKKGKGKKKGAQDKLAKDERQKVLNDIREQFNPFDVKVTRNKRADAIEKKLTVGKPGLNKQFGEESRRREFNERMQRKGKAGGIIDRRFGEGNSKLTPEEKMLERFTKERLSKANKSSMYNLDDDNNIDFDDEDTGLTHLGQSLSGKTSNNNTIDDDDFFSKKRNVDNGNENENEDQPLRKKTKAEVMKEVIAKSKKFKHERQQKHLENMEMVDELDDDFENVMDEISVSNKNKNNNEDNGKSKFDLDYEMKVTEAKLDKRSKPTDRTKTEEEIQKEAEEKKAEYEKKRAQRMEGEEEDDDNDGNQVHKSSGATGDDLGDDFWDGSGDEETGFSVSSSLESLSSDEETSDASDEENEIKNTKEPKETTIKIGNKTIVVKPKVKEATLICPKTLSDFKNYITDSEYEETVKTIKKIFELYQPKLAEGNKERLGIFTTVLFEYLLELANKPIGFEDKGYVRIMDFLTRTICNLTEKYEQLLLESYRKHITNAHERLLLQDPKQFPLKSDTILLTLVGRSFSTSDKFHLVVIPALLISCEALEFIKPEINKTHMFFGLYICDLLVQYERISERIIPEVISFIHRLLLTTIPNPDQIEDWDKILICSTKPLSTKFTIKSPCLLPNEIEKISISKMWELSNSVNLKDENLFLNQITIKTIKTLDNLISKMIKNSIASLELTSSFIPIIRHLIKNNKETNSIIINVANKLLNINKLSIKERKPLKLQKHRAIGIQQVAPRFNENFNPDRKSQYSVNMDPMDPIAIRDEISKLKHQVKDERKQALKELRRDTKFEARAQILRKKKEYDEYHSKMAKIYNSIQTEEGTAKNEYEREKKARKNKK</sequence>
<evidence type="ECO:0000256" key="2">
    <source>
        <dbReference type="ARBA" id="ARBA00007466"/>
    </source>
</evidence>
<dbReference type="AlphaFoldDB" id="A0A9P7BF88"/>
<comment type="caution">
    <text evidence="8">The sequence shown here is derived from an EMBL/GenBank/DDBJ whole genome shotgun (WGS) entry which is preliminary data.</text>
</comment>
<accession>A0A9P7BF88</accession>
<comment type="similarity">
    <text evidence="2">Belongs to the NOP14 family.</text>
</comment>
<feature type="compositionally biased region" description="Basic and acidic residues" evidence="7">
    <location>
        <begin position="260"/>
        <end position="319"/>
    </location>
</feature>
<feature type="compositionally biased region" description="Polar residues" evidence="7">
    <location>
        <begin position="165"/>
        <end position="178"/>
    </location>
</feature>
<feature type="region of interest" description="Disordered" evidence="7">
    <location>
        <begin position="252"/>
        <end position="391"/>
    </location>
</feature>
<dbReference type="GO" id="GO:0032040">
    <property type="term" value="C:small-subunit processome"/>
    <property type="evidence" value="ECO:0007669"/>
    <property type="project" value="InterPro"/>
</dbReference>
<evidence type="ECO:0000313" key="8">
    <source>
        <dbReference type="EMBL" id="KAG0687424.1"/>
    </source>
</evidence>
<feature type="compositionally biased region" description="Basic and acidic residues" evidence="7">
    <location>
        <begin position="35"/>
        <end position="46"/>
    </location>
</feature>
<dbReference type="PANTHER" id="PTHR23183">
    <property type="entry name" value="NOP14"/>
    <property type="match status" value="1"/>
</dbReference>
<evidence type="ECO:0000256" key="4">
    <source>
        <dbReference type="ARBA" id="ARBA00022552"/>
    </source>
</evidence>
<protein>
    <submittedName>
        <fullName evidence="8">Nucleolar complex protein 14</fullName>
    </submittedName>
</protein>
<feature type="compositionally biased region" description="Polar residues" evidence="7">
    <location>
        <begin position="13"/>
        <end position="26"/>
    </location>
</feature>
<dbReference type="OrthoDB" id="441771at2759"/>
<reference evidence="8" key="1">
    <citation type="submission" date="2020-11" db="EMBL/GenBank/DDBJ databases">
        <title>Kefir isolates.</title>
        <authorList>
            <person name="Marcisauskas S."/>
            <person name="Kim Y."/>
            <person name="Blasche S."/>
        </authorList>
    </citation>
    <scope>NUCLEOTIDE SEQUENCE</scope>
    <source>
        <strain evidence="8">Olga-1</strain>
    </source>
</reference>
<keyword evidence="4" id="KW-0698">rRNA processing</keyword>
<organism evidence="8 9">
    <name type="scientific">Pichia californica</name>
    <dbReference type="NCBI Taxonomy" id="460514"/>
    <lineage>
        <taxon>Eukaryota</taxon>
        <taxon>Fungi</taxon>
        <taxon>Dikarya</taxon>
        <taxon>Ascomycota</taxon>
        <taxon>Saccharomycotina</taxon>
        <taxon>Pichiomycetes</taxon>
        <taxon>Pichiales</taxon>
        <taxon>Pichiaceae</taxon>
        <taxon>Pichia</taxon>
    </lineage>
</organism>
<dbReference type="Proteomes" id="UP000697127">
    <property type="component" value="Unassembled WGS sequence"/>
</dbReference>
<keyword evidence="5" id="KW-0539">Nucleus</keyword>
<proteinExistence type="inferred from homology"/>
<feature type="compositionally biased region" description="Acidic residues" evidence="7">
    <location>
        <begin position="342"/>
        <end position="356"/>
    </location>
</feature>
<feature type="compositionally biased region" description="Acidic residues" evidence="7">
    <location>
        <begin position="368"/>
        <end position="381"/>
    </location>
</feature>
<evidence type="ECO:0000313" key="9">
    <source>
        <dbReference type="Proteomes" id="UP000697127"/>
    </source>
</evidence>